<dbReference type="Proteomes" id="UP000177171">
    <property type="component" value="Unassembled WGS sequence"/>
</dbReference>
<feature type="coiled-coil region" evidence="2">
    <location>
        <begin position="168"/>
        <end position="195"/>
    </location>
</feature>
<keyword evidence="2" id="KW-0175">Coiled coil</keyword>
<evidence type="ECO:0000256" key="2">
    <source>
        <dbReference type="SAM" id="Coils"/>
    </source>
</evidence>
<organism evidence="3 4">
    <name type="scientific">Candidatus Sungbacteria bacterium RIFCSPLOWO2_12_FULL_41_11</name>
    <dbReference type="NCBI Taxonomy" id="1802286"/>
    <lineage>
        <taxon>Bacteria</taxon>
        <taxon>Candidatus Sungiibacteriota</taxon>
    </lineage>
</organism>
<dbReference type="PANTHER" id="PTHR38432">
    <property type="entry name" value="TELA-LIKE PROTEIN SAOUHSC_01408"/>
    <property type="match status" value="1"/>
</dbReference>
<dbReference type="Pfam" id="PF05816">
    <property type="entry name" value="TelA"/>
    <property type="match status" value="1"/>
</dbReference>
<reference evidence="3 4" key="1">
    <citation type="journal article" date="2016" name="Nat. Commun.">
        <title>Thousands of microbial genomes shed light on interconnected biogeochemical processes in an aquifer system.</title>
        <authorList>
            <person name="Anantharaman K."/>
            <person name="Brown C.T."/>
            <person name="Hug L.A."/>
            <person name="Sharon I."/>
            <person name="Castelle C.J."/>
            <person name="Probst A.J."/>
            <person name="Thomas B.C."/>
            <person name="Singh A."/>
            <person name="Wilkins M.J."/>
            <person name="Karaoz U."/>
            <person name="Brodie E.L."/>
            <person name="Williams K.H."/>
            <person name="Hubbard S.S."/>
            <person name="Banfield J.F."/>
        </authorList>
    </citation>
    <scope>NUCLEOTIDE SEQUENCE [LARGE SCALE GENOMIC DNA]</scope>
</reference>
<sequence>MVVADPNKVREDLDLVDPEKIQVDESDPELVKQAEEYATKLVTINPKDLRGREDRRMAVENAGRKLQLDFMNNAMLKEQVRVLAKKGADGGDVANALVDLKIQVEELDPHKWDFGPGWLSRLMGRTPVAGKALKRYFTKYESAQTVIGAIVASLEKGKFELIRDNKTLKDEQIKMRELTLKLEKLIKLLQLVDKNLAGKIQAETDEEKKKFFQEELLFTLRQTVIDRLQQLAVNQQGILVYEIIIRNNRELVRGVDRANTVTINALNVAVTAAFALAKQRIVLDKIIGVNKTTSDLIAKNAELLKTQGVEIHKQASEAMLDMDKLKSAFADIHAAMKDVERFRIEALDRMGRTISELDQMTVEAEKSIKKMEQGNQVRPSLQIEVE</sequence>
<comment type="caution">
    <text evidence="3">The sequence shown here is derived from an EMBL/GenBank/DDBJ whole genome shotgun (WGS) entry which is preliminary data.</text>
</comment>
<proteinExistence type="inferred from homology"/>
<evidence type="ECO:0000313" key="3">
    <source>
        <dbReference type="EMBL" id="OHA14665.1"/>
    </source>
</evidence>
<accession>A0A1G2LSP1</accession>
<evidence type="ECO:0008006" key="5">
    <source>
        <dbReference type="Google" id="ProtNLM"/>
    </source>
</evidence>
<dbReference type="InterPro" id="IPR008863">
    <property type="entry name" value="Toxic_anion-R_TelA"/>
</dbReference>
<dbReference type="PANTHER" id="PTHR38432:SF1">
    <property type="entry name" value="TELA-LIKE PROTEIN SAOUHSC_01408"/>
    <property type="match status" value="1"/>
</dbReference>
<evidence type="ECO:0000313" key="4">
    <source>
        <dbReference type="Proteomes" id="UP000177171"/>
    </source>
</evidence>
<gene>
    <name evidence="3" type="ORF">A3G49_05325</name>
</gene>
<dbReference type="AlphaFoldDB" id="A0A1G2LSP1"/>
<dbReference type="EMBL" id="MHQY01000005">
    <property type="protein sequence ID" value="OHA14665.1"/>
    <property type="molecule type" value="Genomic_DNA"/>
</dbReference>
<protein>
    <recommendedName>
        <fullName evidence="5">Toxic anion resistance protein</fullName>
    </recommendedName>
</protein>
<name>A0A1G2LSP1_9BACT</name>
<evidence type="ECO:0000256" key="1">
    <source>
        <dbReference type="ARBA" id="ARBA00005541"/>
    </source>
</evidence>
<comment type="similarity">
    <text evidence="1">Belongs to the TelA family.</text>
</comment>